<dbReference type="FunFam" id="1.20.120.1150:FF:000002">
    <property type="entry name" value="Serine/threonine-protein phosphatase 2A activator"/>
    <property type="match status" value="1"/>
</dbReference>
<dbReference type="PIRSF" id="PIRSF016325">
    <property type="entry name" value="Phstyr_phstse_ac"/>
    <property type="match status" value="1"/>
</dbReference>
<evidence type="ECO:0000256" key="1">
    <source>
        <dbReference type="ARBA" id="ARBA00000971"/>
    </source>
</evidence>
<dbReference type="EMBL" id="JWZX01001810">
    <property type="protein sequence ID" value="KOO32281.1"/>
    <property type="molecule type" value="Genomic_DNA"/>
</dbReference>
<feature type="region of interest" description="Disordered" evidence="8">
    <location>
        <begin position="221"/>
        <end position="242"/>
    </location>
</feature>
<dbReference type="GO" id="GO:0000159">
    <property type="term" value="C:protein phosphatase type 2A complex"/>
    <property type="evidence" value="ECO:0007669"/>
    <property type="project" value="TreeGrafter"/>
</dbReference>
<dbReference type="PANTHER" id="PTHR10012:SF0">
    <property type="entry name" value="SERINE_THREONINE-PROTEIN PHOSPHATASE 2A ACTIVATOR"/>
    <property type="match status" value="1"/>
</dbReference>
<evidence type="ECO:0000313" key="9">
    <source>
        <dbReference type="EMBL" id="KOO32281.1"/>
    </source>
</evidence>
<comment type="caution">
    <text evidence="9">The sequence shown here is derived from an EMBL/GenBank/DDBJ whole genome shotgun (WGS) entry which is preliminary data.</text>
</comment>
<name>A0A0M0K063_9EUKA</name>
<dbReference type="GO" id="GO:0008160">
    <property type="term" value="F:protein tyrosine phosphatase activator activity"/>
    <property type="evidence" value="ECO:0007669"/>
    <property type="project" value="TreeGrafter"/>
</dbReference>
<evidence type="ECO:0000256" key="7">
    <source>
        <dbReference type="RuleBase" id="RU361210"/>
    </source>
</evidence>
<feature type="compositionally biased region" description="Polar residues" evidence="8">
    <location>
        <begin position="1"/>
        <end position="12"/>
    </location>
</feature>
<dbReference type="GO" id="GO:0005634">
    <property type="term" value="C:nucleus"/>
    <property type="evidence" value="ECO:0007669"/>
    <property type="project" value="TreeGrafter"/>
</dbReference>
<dbReference type="GO" id="GO:0005737">
    <property type="term" value="C:cytoplasm"/>
    <property type="evidence" value="ECO:0007669"/>
    <property type="project" value="UniProtKB-SubCell"/>
</dbReference>
<accession>A0A0M0K063</accession>
<comment type="function">
    <text evidence="7">PPIases accelerate the folding of proteins. It catalyzes the cis-trans isomerization of proline imidic peptide bonds in oligopeptides.</text>
</comment>
<reference evidence="10" key="1">
    <citation type="journal article" date="2015" name="PLoS Genet.">
        <title>Genome Sequence and Transcriptome Analyses of Chrysochromulina tobin: Metabolic Tools for Enhanced Algal Fitness in the Prominent Order Prymnesiales (Haptophyceae).</title>
        <authorList>
            <person name="Hovde B.T."/>
            <person name="Deodato C.R."/>
            <person name="Hunsperger H.M."/>
            <person name="Ryken S.A."/>
            <person name="Yost W."/>
            <person name="Jha R.K."/>
            <person name="Patterson J."/>
            <person name="Monnat R.J. Jr."/>
            <person name="Barlow S.B."/>
            <person name="Starkenburg S.R."/>
            <person name="Cattolico R.A."/>
        </authorList>
    </citation>
    <scope>NUCLEOTIDE SEQUENCE</scope>
    <source>
        <strain evidence="10">CCMP291</strain>
    </source>
</reference>
<keyword evidence="6 7" id="KW-0413">Isomerase</keyword>
<dbReference type="InterPro" id="IPR043170">
    <property type="entry name" value="PTPA_C_lid"/>
</dbReference>
<comment type="similarity">
    <text evidence="3 7">Belongs to the PTPA-type PPIase family.</text>
</comment>
<evidence type="ECO:0000256" key="4">
    <source>
        <dbReference type="ARBA" id="ARBA00022490"/>
    </source>
</evidence>
<dbReference type="PANTHER" id="PTHR10012">
    <property type="entry name" value="SERINE/THREONINE-PROTEIN PHOSPHATASE 2A REGULATORY SUBUNIT B"/>
    <property type="match status" value="1"/>
</dbReference>
<sequence length="439" mass="47990">MQPTGGMASTNRPFEAPTFAMGKPVPRRPAQTSWRSGADVVAEGIVQRRITDGATMQFWQRSNSHADVLRFVTELCAVIAGRRLTEAVPRSRMIDVVCDVLHEASTWSDDVPPERHAMRYGNPAFKKWHAKMCERTPELMRKLLESAATLTPTPVSQTAGSGAVPAVLSTAATAAPSRLPGSFLESALTTRVEYEASLRLPVEQRLALEIAARERHARAVPGTPMPVEPAAPAAAPPAENAAAASAEALERRARELGSYLAESFGNATRIDYGTGHELAFLVWLLCLDRSGLLQASDRPALALVVLPKYLALMRTLQTTYMLEPAGSHGVWGLDDYQFVPFILGAAQLAGQERIEPTAIHSSEVLEEHGDAYLYLGAIRFIKTVKRGHFAEHSPVLNDISHLESWQRAAAGLMRMYQAEVLGKMVVVQHLPFGELFKWA</sequence>
<dbReference type="InterPro" id="IPR004327">
    <property type="entry name" value="Phstyr_phstse_ac"/>
</dbReference>
<comment type="subcellular location">
    <subcellularLocation>
        <location evidence="2 7">Cytoplasm</location>
    </subcellularLocation>
</comment>
<dbReference type="Gene3D" id="1.20.120.1150">
    <property type="match status" value="1"/>
</dbReference>
<proteinExistence type="inferred from homology"/>
<dbReference type="SUPFAM" id="SSF140984">
    <property type="entry name" value="PTPA-like"/>
    <property type="match status" value="2"/>
</dbReference>
<evidence type="ECO:0000256" key="6">
    <source>
        <dbReference type="ARBA" id="ARBA00023235"/>
    </source>
</evidence>
<dbReference type="OrthoDB" id="16120at2759"/>
<dbReference type="InterPro" id="IPR037218">
    <property type="entry name" value="PTPA_sf"/>
</dbReference>
<evidence type="ECO:0000256" key="8">
    <source>
        <dbReference type="SAM" id="MobiDB-lite"/>
    </source>
</evidence>
<dbReference type="CDD" id="cd04087">
    <property type="entry name" value="PTPA"/>
    <property type="match status" value="1"/>
</dbReference>
<keyword evidence="4 7" id="KW-0963">Cytoplasm</keyword>
<feature type="region of interest" description="Disordered" evidence="8">
    <location>
        <begin position="1"/>
        <end position="36"/>
    </location>
</feature>
<evidence type="ECO:0000256" key="5">
    <source>
        <dbReference type="ARBA" id="ARBA00023110"/>
    </source>
</evidence>
<evidence type="ECO:0000256" key="3">
    <source>
        <dbReference type="ARBA" id="ARBA00011019"/>
    </source>
</evidence>
<dbReference type="GO" id="GO:0003755">
    <property type="term" value="F:peptidyl-prolyl cis-trans isomerase activity"/>
    <property type="evidence" value="ECO:0007669"/>
    <property type="project" value="UniProtKB-KW"/>
</dbReference>
<keyword evidence="10" id="KW-1185">Reference proteome</keyword>
<gene>
    <name evidence="9" type="ORF">Ctob_013442</name>
</gene>
<dbReference type="AlphaFoldDB" id="A0A0M0K063"/>
<keyword evidence="5 7" id="KW-0697">Rotamase</keyword>
<comment type="catalytic activity">
    <reaction evidence="1 7">
        <text>[protein]-peptidylproline (omega=180) = [protein]-peptidylproline (omega=0)</text>
        <dbReference type="Rhea" id="RHEA:16237"/>
        <dbReference type="Rhea" id="RHEA-COMP:10747"/>
        <dbReference type="Rhea" id="RHEA-COMP:10748"/>
        <dbReference type="ChEBI" id="CHEBI:83833"/>
        <dbReference type="ChEBI" id="CHEBI:83834"/>
        <dbReference type="EC" id="5.2.1.8"/>
    </reaction>
</comment>
<evidence type="ECO:0000313" key="10">
    <source>
        <dbReference type="Proteomes" id="UP000037460"/>
    </source>
</evidence>
<organism evidence="9 10">
    <name type="scientific">Chrysochromulina tobinii</name>
    <dbReference type="NCBI Taxonomy" id="1460289"/>
    <lineage>
        <taxon>Eukaryota</taxon>
        <taxon>Haptista</taxon>
        <taxon>Haptophyta</taxon>
        <taxon>Prymnesiophyceae</taxon>
        <taxon>Prymnesiales</taxon>
        <taxon>Chrysochromulinaceae</taxon>
        <taxon>Chrysochromulina</taxon>
    </lineage>
</organism>
<dbReference type="EC" id="5.2.1.8" evidence="7"/>
<protein>
    <recommendedName>
        <fullName evidence="7">Serine/threonine-protein phosphatase 2A activator</fullName>
        <ecNumber evidence="7">5.2.1.8</ecNumber>
    </recommendedName>
    <alternativeName>
        <fullName evidence="7">Phosphotyrosyl phosphatase activator</fullName>
    </alternativeName>
</protein>
<feature type="compositionally biased region" description="Low complexity" evidence="8">
    <location>
        <begin position="230"/>
        <end position="242"/>
    </location>
</feature>
<dbReference type="Proteomes" id="UP000037460">
    <property type="component" value="Unassembled WGS sequence"/>
</dbReference>
<dbReference type="GO" id="GO:0007052">
    <property type="term" value="P:mitotic spindle organization"/>
    <property type="evidence" value="ECO:0007669"/>
    <property type="project" value="TreeGrafter"/>
</dbReference>
<dbReference type="Pfam" id="PF03095">
    <property type="entry name" value="PTPA"/>
    <property type="match status" value="2"/>
</dbReference>
<evidence type="ECO:0000256" key="2">
    <source>
        <dbReference type="ARBA" id="ARBA00004496"/>
    </source>
</evidence>